<feature type="domain" description="BioF2-like acetyltransferase" evidence="1">
    <location>
        <begin position="165"/>
        <end position="298"/>
    </location>
</feature>
<dbReference type="NCBIfam" id="TIGR03019">
    <property type="entry name" value="pepcterm_femAB"/>
    <property type="match status" value="1"/>
</dbReference>
<protein>
    <submittedName>
        <fullName evidence="2">FemAB family PEP-CTERM system-associated protein</fullName>
    </submittedName>
</protein>
<reference evidence="2 3" key="1">
    <citation type="submission" date="2021-07" db="EMBL/GenBank/DDBJ databases">
        <title>Stakelama flava sp. nov., a novel endophytic bacterium isolated from branch of Kandelia candel.</title>
        <authorList>
            <person name="Tuo L."/>
        </authorList>
    </citation>
    <scope>NUCLEOTIDE SEQUENCE [LARGE SCALE GENOMIC DNA]</scope>
    <source>
        <strain evidence="2 3">CBK3Z-3</strain>
    </source>
</reference>
<evidence type="ECO:0000313" key="2">
    <source>
        <dbReference type="EMBL" id="MBW4329524.1"/>
    </source>
</evidence>
<evidence type="ECO:0000313" key="3">
    <source>
        <dbReference type="Proteomes" id="UP001197214"/>
    </source>
</evidence>
<proteinExistence type="predicted"/>
<dbReference type="RefSeq" id="WP_219236623.1">
    <property type="nucleotide sequence ID" value="NZ_JAHWZX010000001.1"/>
</dbReference>
<organism evidence="2 3">
    <name type="scientific">Stakelama flava</name>
    <dbReference type="NCBI Taxonomy" id="2860338"/>
    <lineage>
        <taxon>Bacteria</taxon>
        <taxon>Pseudomonadati</taxon>
        <taxon>Pseudomonadota</taxon>
        <taxon>Alphaproteobacteria</taxon>
        <taxon>Sphingomonadales</taxon>
        <taxon>Sphingomonadaceae</taxon>
        <taxon>Stakelama</taxon>
    </lineage>
</organism>
<dbReference type="PANTHER" id="PTHR36174">
    <property type="entry name" value="LIPID II:GLYCINE GLYCYLTRANSFERASE"/>
    <property type="match status" value="1"/>
</dbReference>
<evidence type="ECO:0000259" key="1">
    <source>
        <dbReference type="Pfam" id="PF13480"/>
    </source>
</evidence>
<name>A0ABS6XI10_9SPHN</name>
<dbReference type="Pfam" id="PF13480">
    <property type="entry name" value="Acetyltransf_6"/>
    <property type="match status" value="1"/>
</dbReference>
<keyword evidence="3" id="KW-1185">Reference proteome</keyword>
<dbReference type="InterPro" id="IPR050644">
    <property type="entry name" value="PG_Glycine_Bridge_Synth"/>
</dbReference>
<accession>A0ABS6XI10</accession>
<dbReference type="EMBL" id="JAHWZX010000001">
    <property type="protein sequence ID" value="MBW4329524.1"/>
    <property type="molecule type" value="Genomic_DNA"/>
</dbReference>
<comment type="caution">
    <text evidence="2">The sequence shown here is derived from an EMBL/GenBank/DDBJ whole genome shotgun (WGS) entry which is preliminary data.</text>
</comment>
<sequence>MNAPISFPKLTVRDADLYDDNDCARITAFVEAHPGGTPFHLPQWSIAVERGCGQRARMLVAQDAQGALHGILPLTETRSPLFGNAMVSAGFAVGGGVLASDDAAVTPLVDAAWALTQNRGCNTLELRGGARPAAGWQCDDSYLGFVGDLAQSDEEQLSAIPRKQRAEIRKSLKGDLTVETGRDARQRRDHYAVYAESVRNLGTPVFPKRLFTAMLEEFGESADILVVREKQRPVAAVLSLYWRGTVYPYWGGGVHAARTLRANERMYYALMCHARRRGCARFDFGRSKVGTGPAAYKKNWGFTPEPLTYWARARDGEPRKINPLSPKYRLQVAAWKKLPLWAANRIGPLIAKGLG</sequence>
<dbReference type="InterPro" id="IPR038740">
    <property type="entry name" value="BioF2-like_GNAT_dom"/>
</dbReference>
<dbReference type="PANTHER" id="PTHR36174:SF1">
    <property type="entry name" value="LIPID II:GLYCINE GLYCYLTRANSFERASE"/>
    <property type="match status" value="1"/>
</dbReference>
<gene>
    <name evidence="2" type="ORF">KY084_01355</name>
</gene>
<dbReference type="Proteomes" id="UP001197214">
    <property type="component" value="Unassembled WGS sequence"/>
</dbReference>
<dbReference type="InterPro" id="IPR017469">
    <property type="entry name" value="PEP-CTERM_FemAB-rel"/>
</dbReference>